<dbReference type="Gene3D" id="3.60.15.10">
    <property type="entry name" value="Ribonuclease Z/Hydroxyacylglutathione hydrolase-like"/>
    <property type="match status" value="1"/>
</dbReference>
<proteinExistence type="predicted"/>
<dbReference type="InterPro" id="IPR001279">
    <property type="entry name" value="Metallo-B-lactamas"/>
</dbReference>
<dbReference type="RefSeq" id="WP_086900297.1">
    <property type="nucleotide sequence ID" value="NZ_CP021358.1"/>
</dbReference>
<dbReference type="InterPro" id="IPR036866">
    <property type="entry name" value="RibonucZ/Hydroxyglut_hydro"/>
</dbReference>
<dbReference type="SMART" id="SM00849">
    <property type="entry name" value="Lactamase_B"/>
    <property type="match status" value="1"/>
</dbReference>
<dbReference type="SUPFAM" id="SSF56281">
    <property type="entry name" value="Metallo-hydrolase/oxidoreductase"/>
    <property type="match status" value="1"/>
</dbReference>
<dbReference type="Proteomes" id="UP000194457">
    <property type="component" value="Chromosome"/>
</dbReference>
<evidence type="ECO:0000313" key="2">
    <source>
        <dbReference type="Proteomes" id="UP000194457"/>
    </source>
</evidence>
<keyword evidence="1" id="KW-0378">Hydrolase</keyword>
<dbReference type="AlphaFoldDB" id="A0A240UPM9"/>
<name>A0A240UPM9_9GAMM</name>
<evidence type="ECO:0000313" key="1">
    <source>
        <dbReference type="EMBL" id="ART63086.1"/>
    </source>
</evidence>
<dbReference type="GO" id="GO:0016787">
    <property type="term" value="F:hydrolase activity"/>
    <property type="evidence" value="ECO:0007669"/>
    <property type="project" value="UniProtKB-KW"/>
</dbReference>
<protein>
    <submittedName>
        <fullName evidence="1">MBL fold metallo-hydrolase</fullName>
    </submittedName>
</protein>
<dbReference type="KEGG" id="kma:B9H00_08485"/>
<sequence length="268" mass="29444">MLEKGFLCDTCGVQYDALDHPPKRCPICEDERQYVPTGGQRWIKPEALLAQHANTFEQLASGLLSLRSTPKFGIGQRALLLQTPHGNVLWDCLSLLDDATCQLIQGLGGLAAIAISHPHYYSTMARWAEVFDCPLYVHGDDREWVMRPSDRLSFWSGDRLDVLPGVTVYRLGGHFPGASVLHYPAQQLLLGGDTLLVTPDGKASFMWSYPNNIPLPAATVKAMGETLATLEFDALYCAFKGSEIPTGAGQVVQSSVRRYCHALEQIPG</sequence>
<gene>
    <name evidence="1" type="ORF">B9H00_08485</name>
</gene>
<accession>A0A240UPM9</accession>
<organism evidence="1 2">
    <name type="scientific">Kushneria marisflavi</name>
    <dbReference type="NCBI Taxonomy" id="157779"/>
    <lineage>
        <taxon>Bacteria</taxon>
        <taxon>Pseudomonadati</taxon>
        <taxon>Pseudomonadota</taxon>
        <taxon>Gammaproteobacteria</taxon>
        <taxon>Oceanospirillales</taxon>
        <taxon>Halomonadaceae</taxon>
        <taxon>Kushneria</taxon>
    </lineage>
</organism>
<dbReference type="OrthoDB" id="2373347at2"/>
<dbReference type="EMBL" id="CP021358">
    <property type="protein sequence ID" value="ART63086.1"/>
    <property type="molecule type" value="Genomic_DNA"/>
</dbReference>
<reference evidence="1 2" key="1">
    <citation type="submission" date="2017-05" db="EMBL/GenBank/DDBJ databases">
        <authorList>
            <person name="Song R."/>
            <person name="Chenine A.L."/>
            <person name="Ruprecht R.M."/>
        </authorList>
    </citation>
    <scope>NUCLEOTIDE SEQUENCE [LARGE SCALE GENOMIC DNA]</scope>
    <source>
        <strain evidence="1">SW32</strain>
    </source>
</reference>
<dbReference type="PANTHER" id="PTHR36839">
    <property type="entry name" value="METALLO-BETA-LACTAMASE FAMILY PROTEIN (AFU_ORTHOLOGUE AFUA_5G12770)"/>
    <property type="match status" value="1"/>
</dbReference>
<keyword evidence="2" id="KW-1185">Reference proteome</keyword>
<dbReference type="Pfam" id="PF00753">
    <property type="entry name" value="Lactamase_B"/>
    <property type="match status" value="1"/>
</dbReference>
<dbReference type="PANTHER" id="PTHR36839:SF1">
    <property type="entry name" value="METALLO-BETA-LACTAMASE FAMILY PROTEIN (AFU_ORTHOLOGUE AFUA_5G12770)"/>
    <property type="match status" value="1"/>
</dbReference>